<dbReference type="AlphaFoldDB" id="A0A453LZB7"/>
<evidence type="ECO:0000256" key="1">
    <source>
        <dbReference type="SAM" id="MobiDB-lite"/>
    </source>
</evidence>
<proteinExistence type="predicted"/>
<feature type="compositionally biased region" description="Low complexity" evidence="1">
    <location>
        <begin position="1"/>
        <end position="14"/>
    </location>
</feature>
<dbReference type="Proteomes" id="UP000015105">
    <property type="component" value="Chromosome 5D"/>
</dbReference>
<reference evidence="2" key="3">
    <citation type="journal article" date="2017" name="Nature">
        <title>Genome sequence of the progenitor of the wheat D genome Aegilops tauschii.</title>
        <authorList>
            <person name="Luo M.C."/>
            <person name="Gu Y.Q."/>
            <person name="Puiu D."/>
            <person name="Wang H."/>
            <person name="Twardziok S.O."/>
            <person name="Deal K.R."/>
            <person name="Huo N."/>
            <person name="Zhu T."/>
            <person name="Wang L."/>
            <person name="Wang Y."/>
            <person name="McGuire P.E."/>
            <person name="Liu S."/>
            <person name="Long H."/>
            <person name="Ramasamy R.K."/>
            <person name="Rodriguez J.C."/>
            <person name="Van S.L."/>
            <person name="Yuan L."/>
            <person name="Wang Z."/>
            <person name="Xia Z."/>
            <person name="Xiao L."/>
            <person name="Anderson O.D."/>
            <person name="Ouyang S."/>
            <person name="Liang Y."/>
            <person name="Zimin A.V."/>
            <person name="Pertea G."/>
            <person name="Qi P."/>
            <person name="Bennetzen J.L."/>
            <person name="Dai X."/>
            <person name="Dawson M.W."/>
            <person name="Muller H.G."/>
            <person name="Kugler K."/>
            <person name="Rivarola-Duarte L."/>
            <person name="Spannagl M."/>
            <person name="Mayer K.F.X."/>
            <person name="Lu F.H."/>
            <person name="Bevan M.W."/>
            <person name="Leroy P."/>
            <person name="Li P."/>
            <person name="You F.M."/>
            <person name="Sun Q."/>
            <person name="Liu Z."/>
            <person name="Lyons E."/>
            <person name="Wicker T."/>
            <person name="Salzberg S.L."/>
            <person name="Devos K.M."/>
            <person name="Dvorak J."/>
        </authorList>
    </citation>
    <scope>NUCLEOTIDE SEQUENCE [LARGE SCALE GENOMIC DNA]</scope>
    <source>
        <strain evidence="2">cv. AL8/78</strain>
    </source>
</reference>
<reference evidence="3" key="1">
    <citation type="journal article" date="2014" name="Science">
        <title>Ancient hybridizations among the ancestral genomes of bread wheat.</title>
        <authorList>
            <consortium name="International Wheat Genome Sequencing Consortium,"/>
            <person name="Marcussen T."/>
            <person name="Sandve S.R."/>
            <person name="Heier L."/>
            <person name="Spannagl M."/>
            <person name="Pfeifer M."/>
            <person name="Jakobsen K.S."/>
            <person name="Wulff B.B."/>
            <person name="Steuernagel B."/>
            <person name="Mayer K.F."/>
            <person name="Olsen O.A."/>
        </authorList>
    </citation>
    <scope>NUCLEOTIDE SEQUENCE [LARGE SCALE GENOMIC DNA]</scope>
    <source>
        <strain evidence="3">cv. AL8/78</strain>
    </source>
</reference>
<evidence type="ECO:0000313" key="2">
    <source>
        <dbReference type="EnsemblPlants" id="AET5Gv20977800.4"/>
    </source>
</evidence>
<organism evidence="2 3">
    <name type="scientific">Aegilops tauschii subsp. strangulata</name>
    <name type="common">Goatgrass</name>
    <dbReference type="NCBI Taxonomy" id="200361"/>
    <lineage>
        <taxon>Eukaryota</taxon>
        <taxon>Viridiplantae</taxon>
        <taxon>Streptophyta</taxon>
        <taxon>Embryophyta</taxon>
        <taxon>Tracheophyta</taxon>
        <taxon>Spermatophyta</taxon>
        <taxon>Magnoliopsida</taxon>
        <taxon>Liliopsida</taxon>
        <taxon>Poales</taxon>
        <taxon>Poaceae</taxon>
        <taxon>BOP clade</taxon>
        <taxon>Pooideae</taxon>
        <taxon>Triticodae</taxon>
        <taxon>Triticeae</taxon>
        <taxon>Triticinae</taxon>
        <taxon>Aegilops</taxon>
    </lineage>
</organism>
<dbReference type="Gramene" id="AET5Gv20977800.4">
    <property type="protein sequence ID" value="AET5Gv20977800.4"/>
    <property type="gene ID" value="AET5Gv20977800"/>
</dbReference>
<accession>A0A453LZB7</accession>
<dbReference type="EnsemblPlants" id="AET5Gv20977800.4">
    <property type="protein sequence ID" value="AET5Gv20977800.4"/>
    <property type="gene ID" value="AET5Gv20977800"/>
</dbReference>
<name>A0A453LZB7_AEGTS</name>
<protein>
    <submittedName>
        <fullName evidence="2">Uncharacterized protein</fullName>
    </submittedName>
</protein>
<evidence type="ECO:0000313" key="3">
    <source>
        <dbReference type="Proteomes" id="UP000015105"/>
    </source>
</evidence>
<feature type="region of interest" description="Disordered" evidence="1">
    <location>
        <begin position="1"/>
        <end position="26"/>
    </location>
</feature>
<reference evidence="2" key="4">
    <citation type="submission" date="2019-03" db="UniProtKB">
        <authorList>
            <consortium name="EnsemblPlants"/>
        </authorList>
    </citation>
    <scope>IDENTIFICATION</scope>
</reference>
<reference evidence="2" key="5">
    <citation type="journal article" date="2021" name="G3 (Bethesda)">
        <title>Aegilops tauschii genome assembly Aet v5.0 features greater sequence contiguity and improved annotation.</title>
        <authorList>
            <person name="Wang L."/>
            <person name="Zhu T."/>
            <person name="Rodriguez J.C."/>
            <person name="Deal K.R."/>
            <person name="Dubcovsky J."/>
            <person name="McGuire P.E."/>
            <person name="Lux T."/>
            <person name="Spannagl M."/>
            <person name="Mayer K.F.X."/>
            <person name="Baldrich P."/>
            <person name="Meyers B.C."/>
            <person name="Huo N."/>
            <person name="Gu Y.Q."/>
            <person name="Zhou H."/>
            <person name="Devos K.M."/>
            <person name="Bennetzen J.L."/>
            <person name="Unver T."/>
            <person name="Budak H."/>
            <person name="Gulick P.J."/>
            <person name="Galiba G."/>
            <person name="Kalapos B."/>
            <person name="Nelson D.R."/>
            <person name="Li P."/>
            <person name="You F.M."/>
            <person name="Luo M.C."/>
            <person name="Dvorak J."/>
        </authorList>
    </citation>
    <scope>NUCLEOTIDE SEQUENCE [LARGE SCALE GENOMIC DNA]</scope>
    <source>
        <strain evidence="2">cv. AL8/78</strain>
    </source>
</reference>
<sequence length="155" mass="17131">QGDPTRTPSAAAAPPSNPAKKSRFLGEENPSQVAHGSCHCRCRSAALLLFFLLPFRVREEPSAPYIYLDSLSKAARLLCFRSPRKRGRGGDLSCHFSVLTLGTLGLLLLIEWRTVVLALSREVSSVVRSSEQWIDYLPLSFSPCARTHEVLSLLH</sequence>
<reference evidence="3" key="2">
    <citation type="journal article" date="2017" name="Nat. Plants">
        <title>The Aegilops tauschii genome reveals multiple impacts of transposons.</title>
        <authorList>
            <person name="Zhao G."/>
            <person name="Zou C."/>
            <person name="Li K."/>
            <person name="Wang K."/>
            <person name="Li T."/>
            <person name="Gao L."/>
            <person name="Zhang X."/>
            <person name="Wang H."/>
            <person name="Yang Z."/>
            <person name="Liu X."/>
            <person name="Jiang W."/>
            <person name="Mao L."/>
            <person name="Kong X."/>
            <person name="Jiao Y."/>
            <person name="Jia J."/>
        </authorList>
    </citation>
    <scope>NUCLEOTIDE SEQUENCE [LARGE SCALE GENOMIC DNA]</scope>
    <source>
        <strain evidence="3">cv. AL8/78</strain>
    </source>
</reference>
<keyword evidence="3" id="KW-1185">Reference proteome</keyword>